<evidence type="ECO:0000256" key="2">
    <source>
        <dbReference type="ARBA" id="ARBA00022475"/>
    </source>
</evidence>
<keyword evidence="2" id="KW-1003">Cell membrane</keyword>
<keyword evidence="8" id="KW-1185">Reference proteome</keyword>
<sequence length="366" mass="38499">MSETNRKNLTIPGALMGAIISVVCAVFLATLIILFTSSDPGFTLRAFFTGPWKSSWFLGNTLDSIALLLTASLGIALAFRGGCFNLGGEGQIYLGGLAASVVLLKASPQNTPPTLAAFGILALAALAAILIGSAMGGLSGILKRRFGANELITSFLISSALSPVADYIISGPFRNPEGSLMATRRFTVLLPRIMPPSNLSLSFIFALALVCLGRIFLYHTVWGYRYKISGSAPDFARYGGINPERCIVPAMTVSGALNGLTGFFAVAGTYGLCHLGFPGGLGWNAVAVSLIARNRPLALIPAALIFGWLKAGSDAALLSRGLSFETTSFIQAVVLILATIRFTAPIILKPRKLPRKAPDTSGRNEA</sequence>
<dbReference type="CDD" id="cd06580">
    <property type="entry name" value="TM_PBP1_transp_TpRbsC_like"/>
    <property type="match status" value="1"/>
</dbReference>
<evidence type="ECO:0000313" key="7">
    <source>
        <dbReference type="EMBL" id="AEF84289.1"/>
    </source>
</evidence>
<dbReference type="InterPro" id="IPR001851">
    <property type="entry name" value="ABC_transp_permease"/>
</dbReference>
<keyword evidence="3 6" id="KW-0812">Transmembrane</keyword>
<dbReference type="HOGENOM" id="CLU_040769_0_3_12"/>
<gene>
    <name evidence="7" type="ordered locus">TREPR_0235</name>
</gene>
<evidence type="ECO:0000256" key="1">
    <source>
        <dbReference type="ARBA" id="ARBA00004651"/>
    </source>
</evidence>
<dbReference type="EMBL" id="CP001843">
    <property type="protein sequence ID" value="AEF84289.1"/>
    <property type="molecule type" value="Genomic_DNA"/>
</dbReference>
<feature type="transmembrane region" description="Helical" evidence="6">
    <location>
        <begin position="91"/>
        <end position="108"/>
    </location>
</feature>
<evidence type="ECO:0000256" key="4">
    <source>
        <dbReference type="ARBA" id="ARBA00022989"/>
    </source>
</evidence>
<evidence type="ECO:0000256" key="5">
    <source>
        <dbReference type="ARBA" id="ARBA00023136"/>
    </source>
</evidence>
<reference evidence="8" key="1">
    <citation type="submission" date="2009-12" db="EMBL/GenBank/DDBJ databases">
        <title>Complete sequence of Treponema primitia strain ZAS-2.</title>
        <authorList>
            <person name="Tetu S.G."/>
            <person name="Matson E."/>
            <person name="Ren Q."/>
            <person name="Seshadri R."/>
            <person name="Elbourne L."/>
            <person name="Hassan K.A."/>
            <person name="Durkin A."/>
            <person name="Radune D."/>
            <person name="Mohamoud Y."/>
            <person name="Shay R."/>
            <person name="Jin S."/>
            <person name="Zhang X."/>
            <person name="Lucey K."/>
            <person name="Ballor N.R."/>
            <person name="Ottesen E."/>
            <person name="Rosenthal R."/>
            <person name="Allen A."/>
            <person name="Leadbetter J.R."/>
            <person name="Paulsen I.T."/>
        </authorList>
    </citation>
    <scope>NUCLEOTIDE SEQUENCE [LARGE SCALE GENOMIC DNA]</scope>
    <source>
        <strain evidence="8">ATCC BAA-887 / DSM 12427 / ZAS-2</strain>
    </source>
</reference>
<dbReference type="GO" id="GO:0022857">
    <property type="term" value="F:transmembrane transporter activity"/>
    <property type="evidence" value="ECO:0007669"/>
    <property type="project" value="InterPro"/>
</dbReference>
<comment type="subcellular location">
    <subcellularLocation>
        <location evidence="1">Cell membrane</location>
        <topology evidence="1">Multi-pass membrane protein</topology>
    </subcellularLocation>
</comment>
<dbReference type="AlphaFoldDB" id="F5YLL1"/>
<dbReference type="STRING" id="545694.TREPR_0235"/>
<reference evidence="7 8" key="2">
    <citation type="journal article" date="2011" name="ISME J.">
        <title>RNA-seq reveals cooperative metabolic interactions between two termite-gut spirochete species in co-culture.</title>
        <authorList>
            <person name="Rosenthal A.Z."/>
            <person name="Matson E.G."/>
            <person name="Eldar A."/>
            <person name="Leadbetter J.R."/>
        </authorList>
    </citation>
    <scope>NUCLEOTIDE SEQUENCE [LARGE SCALE GENOMIC DNA]</scope>
    <source>
        <strain evidence="8">ATCC BAA-887 / DSM 12427 / ZAS-2</strain>
    </source>
</reference>
<dbReference type="Proteomes" id="UP000009223">
    <property type="component" value="Chromosome"/>
</dbReference>
<feature type="transmembrane region" description="Helical" evidence="6">
    <location>
        <begin position="56"/>
        <end position="79"/>
    </location>
</feature>
<dbReference type="PANTHER" id="PTHR47089:SF1">
    <property type="entry name" value="GUANOSINE ABC TRANSPORTER PERMEASE PROTEIN NUPP"/>
    <property type="match status" value="1"/>
</dbReference>
<evidence type="ECO:0000256" key="3">
    <source>
        <dbReference type="ARBA" id="ARBA00022692"/>
    </source>
</evidence>
<feature type="transmembrane region" description="Helical" evidence="6">
    <location>
        <begin position="12"/>
        <end position="36"/>
    </location>
</feature>
<feature type="transmembrane region" description="Helical" evidence="6">
    <location>
        <begin position="297"/>
        <end position="317"/>
    </location>
</feature>
<feature type="transmembrane region" description="Helical" evidence="6">
    <location>
        <begin position="199"/>
        <end position="217"/>
    </location>
</feature>
<name>F5YLL1_TREPZ</name>
<dbReference type="OrthoDB" id="350196at2"/>
<accession>F5YLL1</accession>
<proteinExistence type="predicted"/>
<keyword evidence="4 6" id="KW-1133">Transmembrane helix</keyword>
<keyword evidence="5 6" id="KW-0472">Membrane</keyword>
<dbReference type="KEGG" id="tpi:TREPR_0235"/>
<dbReference type="PANTHER" id="PTHR47089">
    <property type="entry name" value="ABC TRANSPORTER, PERMEASE PROTEIN"/>
    <property type="match status" value="1"/>
</dbReference>
<feature type="transmembrane region" description="Helical" evidence="6">
    <location>
        <begin position="114"/>
        <end position="139"/>
    </location>
</feature>
<feature type="transmembrane region" description="Helical" evidence="6">
    <location>
        <begin position="329"/>
        <end position="348"/>
    </location>
</feature>
<evidence type="ECO:0000313" key="8">
    <source>
        <dbReference type="Proteomes" id="UP000009223"/>
    </source>
</evidence>
<organism evidence="7 8">
    <name type="scientific">Treponema primitia (strain ATCC BAA-887 / DSM 12427 / ZAS-2)</name>
    <dbReference type="NCBI Taxonomy" id="545694"/>
    <lineage>
        <taxon>Bacteria</taxon>
        <taxon>Pseudomonadati</taxon>
        <taxon>Spirochaetota</taxon>
        <taxon>Spirochaetia</taxon>
        <taxon>Spirochaetales</taxon>
        <taxon>Treponemataceae</taxon>
        <taxon>Treponema</taxon>
    </lineage>
</organism>
<dbReference type="Pfam" id="PF02653">
    <property type="entry name" value="BPD_transp_2"/>
    <property type="match status" value="1"/>
</dbReference>
<dbReference type="GO" id="GO:0005886">
    <property type="term" value="C:plasma membrane"/>
    <property type="evidence" value="ECO:0007669"/>
    <property type="project" value="UniProtKB-SubCell"/>
</dbReference>
<evidence type="ECO:0000256" key="6">
    <source>
        <dbReference type="SAM" id="Phobius"/>
    </source>
</evidence>
<protein>
    <submittedName>
        <fullName evidence="7">Branched-chain amino acid ABC transporter, permease protein</fullName>
    </submittedName>
</protein>
<dbReference type="eggNOG" id="COG4603">
    <property type="taxonomic scope" value="Bacteria"/>
</dbReference>
<dbReference type="RefSeq" id="WP_015706247.1">
    <property type="nucleotide sequence ID" value="NC_015578.1"/>
</dbReference>